<dbReference type="FunFam" id="1.10.3130.10:FF:000003">
    <property type="entry name" value="Serine acetyltransferase"/>
    <property type="match status" value="1"/>
</dbReference>
<dbReference type="PROSITE" id="PS00101">
    <property type="entry name" value="HEXAPEP_TRANSFERASES"/>
    <property type="match status" value="1"/>
</dbReference>
<evidence type="ECO:0000256" key="11">
    <source>
        <dbReference type="ARBA" id="ARBA00023315"/>
    </source>
</evidence>
<dbReference type="Pfam" id="PF00132">
    <property type="entry name" value="Hexapep"/>
    <property type="match status" value="1"/>
</dbReference>
<evidence type="ECO:0000256" key="12">
    <source>
        <dbReference type="ARBA" id="ARBA00049486"/>
    </source>
</evidence>
<keyword evidence="11 13" id="KW-0012">Acyltransferase</keyword>
<dbReference type="InterPro" id="IPR005881">
    <property type="entry name" value="Ser_O-AcTrfase"/>
</dbReference>
<keyword evidence="6" id="KW-0963">Cytoplasm</keyword>
<sequence>MLTSAQKNSRSRQSFVSLKTKTFSKIAQTLGSDFQIIFERDPAARNWLEVLCCYPGLHALVLHRIAHWLYLQQIPFFPRFLSHIGRFLTGIEIHPGATIGRGVFIDHGMGVVIGETAIVGDYCLIYQNVTLGGTGKESGKRHPTLGNHVIVGTGAKVLGNIQIGNHVRIGAGSIVLANVPNDCTVVGVPGRIISRSGRGCPLEHGKLPDVEASVIRSLIDRIEQLEQKLQTLECDPTQTNDVEDKQQPAHSTRLDSFLADAGELEATFLVCELPQINHSTTDSQLTHATFYTHTTMSHNAHSFPSSATQ</sequence>
<dbReference type="NCBIfam" id="NF041874">
    <property type="entry name" value="EPS_EpsC"/>
    <property type="match status" value="1"/>
</dbReference>
<evidence type="ECO:0000256" key="8">
    <source>
        <dbReference type="ARBA" id="ARBA00022679"/>
    </source>
</evidence>
<keyword evidence="7" id="KW-0028">Amino-acid biosynthesis</keyword>
<keyword evidence="8 13" id="KW-0808">Transferase</keyword>
<dbReference type="InterPro" id="IPR053376">
    <property type="entry name" value="Serine_acetyltransferase"/>
</dbReference>
<dbReference type="InterPro" id="IPR045304">
    <property type="entry name" value="LbH_SAT"/>
</dbReference>
<dbReference type="AlphaFoldDB" id="B7KG81"/>
<evidence type="ECO:0000313" key="13">
    <source>
        <dbReference type="EMBL" id="ACK70552.1"/>
    </source>
</evidence>
<dbReference type="STRING" id="65393.PCC7424_2125"/>
<dbReference type="KEGG" id="cyc:PCC7424_2125"/>
<evidence type="ECO:0000256" key="4">
    <source>
        <dbReference type="ARBA" id="ARBA00013266"/>
    </source>
</evidence>
<evidence type="ECO:0000256" key="3">
    <source>
        <dbReference type="ARBA" id="ARBA00007274"/>
    </source>
</evidence>
<dbReference type="EMBL" id="CP001291">
    <property type="protein sequence ID" value="ACK70552.1"/>
    <property type="molecule type" value="Genomic_DNA"/>
</dbReference>
<dbReference type="HOGENOM" id="CLU_051638_10_0_3"/>
<dbReference type="GO" id="GO:0005737">
    <property type="term" value="C:cytoplasm"/>
    <property type="evidence" value="ECO:0007669"/>
    <property type="project" value="UniProtKB-SubCell"/>
</dbReference>
<dbReference type="InterPro" id="IPR018357">
    <property type="entry name" value="Hexapep_transf_CS"/>
</dbReference>
<name>B7KG81_GLOC7</name>
<comment type="catalytic activity">
    <reaction evidence="12">
        <text>L-serine + acetyl-CoA = O-acetyl-L-serine + CoA</text>
        <dbReference type="Rhea" id="RHEA:24560"/>
        <dbReference type="ChEBI" id="CHEBI:33384"/>
        <dbReference type="ChEBI" id="CHEBI:57287"/>
        <dbReference type="ChEBI" id="CHEBI:57288"/>
        <dbReference type="ChEBI" id="CHEBI:58340"/>
        <dbReference type="EC" id="2.3.1.30"/>
    </reaction>
</comment>
<comment type="pathway">
    <text evidence="2">Amino-acid biosynthesis; L-cysteine biosynthesis; L-cysteine from L-serine: step 1/2.</text>
</comment>
<evidence type="ECO:0000256" key="7">
    <source>
        <dbReference type="ARBA" id="ARBA00022605"/>
    </source>
</evidence>
<dbReference type="Gene3D" id="1.10.3130.10">
    <property type="entry name" value="serine acetyltransferase, domain 1"/>
    <property type="match status" value="1"/>
</dbReference>
<keyword evidence="14" id="KW-1185">Reference proteome</keyword>
<dbReference type="GO" id="GO:0009001">
    <property type="term" value="F:serine O-acetyltransferase activity"/>
    <property type="evidence" value="ECO:0007669"/>
    <property type="project" value="UniProtKB-EC"/>
</dbReference>
<keyword evidence="10" id="KW-0198">Cysteine biosynthesis</keyword>
<dbReference type="GO" id="GO:0043886">
    <property type="term" value="F:structural constituent of carboxysome shell"/>
    <property type="evidence" value="ECO:0007669"/>
    <property type="project" value="UniProtKB-ARBA"/>
</dbReference>
<organism evidence="13 14">
    <name type="scientific">Gloeothece citriformis (strain PCC 7424)</name>
    <name type="common">Cyanothece sp. (strain PCC 7424)</name>
    <dbReference type="NCBI Taxonomy" id="65393"/>
    <lineage>
        <taxon>Bacteria</taxon>
        <taxon>Bacillati</taxon>
        <taxon>Cyanobacteriota</taxon>
        <taxon>Cyanophyceae</taxon>
        <taxon>Oscillatoriophycideae</taxon>
        <taxon>Chroococcales</taxon>
        <taxon>Aphanothecaceae</taxon>
        <taxon>Gloeothece</taxon>
        <taxon>Gloeothece citriformis</taxon>
    </lineage>
</organism>
<evidence type="ECO:0000313" key="14">
    <source>
        <dbReference type="Proteomes" id="UP000002384"/>
    </source>
</evidence>
<dbReference type="Gene3D" id="2.160.10.10">
    <property type="entry name" value="Hexapeptide repeat proteins"/>
    <property type="match status" value="1"/>
</dbReference>
<reference evidence="14" key="1">
    <citation type="journal article" date="2011" name="MBio">
        <title>Novel metabolic attributes of the genus Cyanothece, comprising a group of unicellular nitrogen-fixing Cyanobacteria.</title>
        <authorList>
            <person name="Bandyopadhyay A."/>
            <person name="Elvitigala T."/>
            <person name="Welsh E."/>
            <person name="Stockel J."/>
            <person name="Liberton M."/>
            <person name="Min H."/>
            <person name="Sherman L.A."/>
            <person name="Pakrasi H.B."/>
        </authorList>
    </citation>
    <scope>NUCLEOTIDE SEQUENCE [LARGE SCALE GENOMIC DNA]</scope>
    <source>
        <strain evidence="14">PCC 7424</strain>
    </source>
</reference>
<dbReference type="PANTHER" id="PTHR42811">
    <property type="entry name" value="SERINE ACETYLTRANSFERASE"/>
    <property type="match status" value="1"/>
</dbReference>
<dbReference type="CDD" id="cd03354">
    <property type="entry name" value="LbH_SAT"/>
    <property type="match status" value="1"/>
</dbReference>
<evidence type="ECO:0000256" key="9">
    <source>
        <dbReference type="ARBA" id="ARBA00022737"/>
    </source>
</evidence>
<dbReference type="GO" id="GO:0006535">
    <property type="term" value="P:cysteine biosynthetic process from serine"/>
    <property type="evidence" value="ECO:0007669"/>
    <property type="project" value="InterPro"/>
</dbReference>
<dbReference type="InterPro" id="IPR042122">
    <property type="entry name" value="Ser_AcTrfase_N_sf"/>
</dbReference>
<accession>B7KG81</accession>
<dbReference type="eggNOG" id="COG1045">
    <property type="taxonomic scope" value="Bacteria"/>
</dbReference>
<dbReference type="InterPro" id="IPR011004">
    <property type="entry name" value="Trimer_LpxA-like_sf"/>
</dbReference>
<proteinExistence type="inferred from homology"/>
<dbReference type="Proteomes" id="UP000002384">
    <property type="component" value="Chromosome"/>
</dbReference>
<keyword evidence="9" id="KW-0677">Repeat</keyword>
<gene>
    <name evidence="13" type="ordered locus">PCC7424_2125</name>
</gene>
<evidence type="ECO:0000256" key="6">
    <source>
        <dbReference type="ARBA" id="ARBA00022490"/>
    </source>
</evidence>
<evidence type="ECO:0000256" key="5">
    <source>
        <dbReference type="ARBA" id="ARBA00018522"/>
    </source>
</evidence>
<dbReference type="SUPFAM" id="SSF51161">
    <property type="entry name" value="Trimeric LpxA-like enzymes"/>
    <property type="match status" value="1"/>
</dbReference>
<evidence type="ECO:0000256" key="10">
    <source>
        <dbReference type="ARBA" id="ARBA00023192"/>
    </source>
</evidence>
<evidence type="ECO:0000256" key="1">
    <source>
        <dbReference type="ARBA" id="ARBA00004496"/>
    </source>
</evidence>
<dbReference type="GO" id="GO:0031470">
    <property type="term" value="C:carboxysome"/>
    <property type="evidence" value="ECO:0007669"/>
    <property type="project" value="UniProtKB-ARBA"/>
</dbReference>
<dbReference type="FunFam" id="2.160.10.10:FF:000007">
    <property type="entry name" value="Serine acetyltransferase"/>
    <property type="match status" value="1"/>
</dbReference>
<dbReference type="EC" id="2.3.1.30" evidence="4"/>
<evidence type="ECO:0000256" key="2">
    <source>
        <dbReference type="ARBA" id="ARBA00004876"/>
    </source>
</evidence>
<comment type="similarity">
    <text evidence="3">Belongs to the transferase hexapeptide repeat family.</text>
</comment>
<dbReference type="NCBIfam" id="TIGR01172">
    <property type="entry name" value="cysE"/>
    <property type="match status" value="1"/>
</dbReference>
<protein>
    <recommendedName>
        <fullName evidence="5">Serine acetyltransferase</fullName>
        <ecNumber evidence="4">2.3.1.30</ecNumber>
    </recommendedName>
</protein>
<dbReference type="InterPro" id="IPR001451">
    <property type="entry name" value="Hexapep"/>
</dbReference>
<comment type="subcellular location">
    <subcellularLocation>
        <location evidence="1">Cytoplasm</location>
    </subcellularLocation>
</comment>